<organism evidence="1">
    <name type="scientific">termite gut metagenome</name>
    <dbReference type="NCBI Taxonomy" id="433724"/>
    <lineage>
        <taxon>unclassified sequences</taxon>
        <taxon>metagenomes</taxon>
        <taxon>organismal metagenomes</taxon>
    </lineage>
</organism>
<sequence length="241" mass="26976">MRKIAFFVEGQTEASFIQKLLEEIVNEKYISIIITTYSRGGRSGTPRSGVIESEKIVSDEKYIANICISGTDNRVNSDISDNLQTLKDSGFELIVGLRDLRGDLHGHPATLADLPKMENANKQIFKGKLPNVHIVIAVMEIETWFIGETNHYLNIDPRLTPDLITGSVACIGINPYIDDLTLIMKPAETLHNIYSLVNKNYSKKIRERTINALDFANVYLGLPSKIGKIKELIDILDAFLI</sequence>
<name>A0A5J4SAL5_9ZZZZ</name>
<protein>
    <recommendedName>
        <fullName evidence="2">DUF4276 family protein</fullName>
    </recommendedName>
</protein>
<accession>A0A5J4SAL5</accession>
<evidence type="ECO:0008006" key="2">
    <source>
        <dbReference type="Google" id="ProtNLM"/>
    </source>
</evidence>
<dbReference type="AlphaFoldDB" id="A0A5J4SAL5"/>
<proteinExistence type="predicted"/>
<gene>
    <name evidence="1" type="ORF">EZS27_009899</name>
</gene>
<comment type="caution">
    <text evidence="1">The sequence shown here is derived from an EMBL/GenBank/DDBJ whole genome shotgun (WGS) entry which is preliminary data.</text>
</comment>
<reference evidence="1" key="1">
    <citation type="submission" date="2019-03" db="EMBL/GenBank/DDBJ databases">
        <title>Single cell metagenomics reveals metabolic interactions within the superorganism composed of flagellate Streblomastix strix and complex community of Bacteroidetes bacteria on its surface.</title>
        <authorList>
            <person name="Treitli S.C."/>
            <person name="Kolisko M."/>
            <person name="Husnik F."/>
            <person name="Keeling P."/>
            <person name="Hampl V."/>
        </authorList>
    </citation>
    <scope>NUCLEOTIDE SEQUENCE</scope>
    <source>
        <strain evidence="1">STM</strain>
    </source>
</reference>
<evidence type="ECO:0000313" key="1">
    <source>
        <dbReference type="EMBL" id="KAA6342340.1"/>
    </source>
</evidence>
<dbReference type="EMBL" id="SNRY01000332">
    <property type="protein sequence ID" value="KAA6342340.1"/>
    <property type="molecule type" value="Genomic_DNA"/>
</dbReference>
<dbReference type="Pfam" id="PF14103">
    <property type="entry name" value="DUF4276"/>
    <property type="match status" value="1"/>
</dbReference>
<dbReference type="InterPro" id="IPR025455">
    <property type="entry name" value="DUF4276"/>
</dbReference>